<keyword evidence="3" id="KW-1185">Reference proteome</keyword>
<evidence type="ECO:0000256" key="1">
    <source>
        <dbReference type="SAM" id="MobiDB-lite"/>
    </source>
</evidence>
<dbReference type="EMBL" id="JANCPR020000025">
    <property type="protein sequence ID" value="MDJ1135000.1"/>
    <property type="molecule type" value="Genomic_DNA"/>
</dbReference>
<dbReference type="Proteomes" id="UP001214441">
    <property type="component" value="Unassembled WGS sequence"/>
</dbReference>
<name>A0ABT7A0Y8_9ACTN</name>
<proteinExistence type="predicted"/>
<dbReference type="Gene3D" id="3.30.70.100">
    <property type="match status" value="1"/>
</dbReference>
<gene>
    <name evidence="2" type="ORF">NMN56_024180</name>
</gene>
<organism evidence="2 3">
    <name type="scientific">Streptomyces iconiensis</name>
    <dbReference type="NCBI Taxonomy" id="1384038"/>
    <lineage>
        <taxon>Bacteria</taxon>
        <taxon>Bacillati</taxon>
        <taxon>Actinomycetota</taxon>
        <taxon>Actinomycetes</taxon>
        <taxon>Kitasatosporales</taxon>
        <taxon>Streptomycetaceae</taxon>
        <taxon>Streptomyces</taxon>
    </lineage>
</organism>
<feature type="compositionally biased region" description="Low complexity" evidence="1">
    <location>
        <begin position="11"/>
        <end position="23"/>
    </location>
</feature>
<dbReference type="SUPFAM" id="SSF54909">
    <property type="entry name" value="Dimeric alpha+beta barrel"/>
    <property type="match status" value="1"/>
</dbReference>
<feature type="compositionally biased region" description="Basic and acidic residues" evidence="1">
    <location>
        <begin position="26"/>
        <end position="37"/>
    </location>
</feature>
<protein>
    <submittedName>
        <fullName evidence="2">Antibiotic biosynthesis monooxygenase</fullName>
    </submittedName>
</protein>
<reference evidence="2 3" key="1">
    <citation type="submission" date="2023-05" db="EMBL/GenBank/DDBJ databases">
        <title>Streptantibioticus silvisoli sp. nov., acidotolerant actinomycetes 1 from pine litter.</title>
        <authorList>
            <person name="Swiecimska M."/>
            <person name="Golinska P."/>
            <person name="Sangal V."/>
            <person name="Wachnowicz B."/>
            <person name="Goodfellow M."/>
        </authorList>
    </citation>
    <scope>NUCLEOTIDE SEQUENCE [LARGE SCALE GENOMIC DNA]</scope>
    <source>
        <strain evidence="2 3">DSM 42109</strain>
    </source>
</reference>
<comment type="caution">
    <text evidence="2">The sequence shown here is derived from an EMBL/GenBank/DDBJ whole genome shotgun (WGS) entry which is preliminary data.</text>
</comment>
<sequence length="233" mass="24806">MNASRQRRAAEQAPPAAGRTGRPAGRHPEGALPDVRRSGAPHVWVARWRLGEQSGAARTREGLAAWWGSVPWPGGTVSATAYVAEDGDNALGYVRCSAPSPRTADILRAPHGAEAVAYGLRRSVVPETGGVPTCMVAVTFGTAGPRAASDLVGAVAGQLEAAAPECPGLVSAHFHVSLGHDRVLNYAEWESPEAHERFVRGAASRRVKNLVQHLPGVRPFGHLRYHVCRTEER</sequence>
<accession>A0ABT7A0Y8</accession>
<evidence type="ECO:0000313" key="3">
    <source>
        <dbReference type="Proteomes" id="UP001214441"/>
    </source>
</evidence>
<dbReference type="RefSeq" id="WP_274041387.1">
    <property type="nucleotide sequence ID" value="NZ_JANCPR020000025.1"/>
</dbReference>
<dbReference type="GO" id="GO:0004497">
    <property type="term" value="F:monooxygenase activity"/>
    <property type="evidence" value="ECO:0007669"/>
    <property type="project" value="UniProtKB-KW"/>
</dbReference>
<dbReference type="InterPro" id="IPR011008">
    <property type="entry name" value="Dimeric_a/b-barrel"/>
</dbReference>
<keyword evidence="2" id="KW-0560">Oxidoreductase</keyword>
<feature type="region of interest" description="Disordered" evidence="1">
    <location>
        <begin position="1"/>
        <end position="38"/>
    </location>
</feature>
<keyword evidence="2" id="KW-0503">Monooxygenase</keyword>
<evidence type="ECO:0000313" key="2">
    <source>
        <dbReference type="EMBL" id="MDJ1135000.1"/>
    </source>
</evidence>